<dbReference type="InterPro" id="IPR025857">
    <property type="entry name" value="MacB_PCD"/>
</dbReference>
<evidence type="ECO:0000259" key="8">
    <source>
        <dbReference type="Pfam" id="PF02687"/>
    </source>
</evidence>
<dbReference type="EMBL" id="FQTV01000006">
    <property type="protein sequence ID" value="SHF26175.1"/>
    <property type="molecule type" value="Genomic_DNA"/>
</dbReference>
<dbReference type="InterPro" id="IPR050250">
    <property type="entry name" value="Macrolide_Exporter_MacB"/>
</dbReference>
<dbReference type="GO" id="GO:0022857">
    <property type="term" value="F:transmembrane transporter activity"/>
    <property type="evidence" value="ECO:0007669"/>
    <property type="project" value="TreeGrafter"/>
</dbReference>
<evidence type="ECO:0000259" key="9">
    <source>
        <dbReference type="Pfam" id="PF12704"/>
    </source>
</evidence>
<evidence type="ECO:0000256" key="3">
    <source>
        <dbReference type="ARBA" id="ARBA00022692"/>
    </source>
</evidence>
<dbReference type="GO" id="GO:0005886">
    <property type="term" value="C:plasma membrane"/>
    <property type="evidence" value="ECO:0007669"/>
    <property type="project" value="UniProtKB-SubCell"/>
</dbReference>
<protein>
    <submittedName>
        <fullName evidence="10">Putative ABC transport system permease protein</fullName>
    </submittedName>
</protein>
<dbReference type="RefSeq" id="WP_073400847.1">
    <property type="nucleotide sequence ID" value="NZ_FQTV01000006.1"/>
</dbReference>
<proteinExistence type="inferred from homology"/>
<evidence type="ECO:0000256" key="1">
    <source>
        <dbReference type="ARBA" id="ARBA00004651"/>
    </source>
</evidence>
<evidence type="ECO:0000256" key="2">
    <source>
        <dbReference type="ARBA" id="ARBA00022475"/>
    </source>
</evidence>
<accession>A0A1M5A7N0</accession>
<evidence type="ECO:0000256" key="4">
    <source>
        <dbReference type="ARBA" id="ARBA00022989"/>
    </source>
</evidence>
<evidence type="ECO:0000313" key="11">
    <source>
        <dbReference type="Proteomes" id="UP000184509"/>
    </source>
</evidence>
<dbReference type="Pfam" id="PF12704">
    <property type="entry name" value="MacB_PCD"/>
    <property type="match status" value="1"/>
</dbReference>
<keyword evidence="2" id="KW-1003">Cell membrane</keyword>
<keyword evidence="11" id="KW-1185">Reference proteome</keyword>
<evidence type="ECO:0000256" key="7">
    <source>
        <dbReference type="SAM" id="Phobius"/>
    </source>
</evidence>
<evidence type="ECO:0000256" key="5">
    <source>
        <dbReference type="ARBA" id="ARBA00023136"/>
    </source>
</evidence>
<reference evidence="11" key="1">
    <citation type="submission" date="2016-11" db="EMBL/GenBank/DDBJ databases">
        <authorList>
            <person name="Varghese N."/>
            <person name="Submissions S."/>
        </authorList>
    </citation>
    <scope>NUCLEOTIDE SEQUENCE [LARGE SCALE GENOMIC DNA]</scope>
    <source>
        <strain evidence="11">DSM 26991</strain>
    </source>
</reference>
<keyword evidence="4 7" id="KW-1133">Transmembrane helix</keyword>
<gene>
    <name evidence="10" type="ORF">SAMN05444405_106173</name>
</gene>
<comment type="subcellular location">
    <subcellularLocation>
        <location evidence="1">Cell membrane</location>
        <topology evidence="1">Multi-pass membrane protein</topology>
    </subcellularLocation>
</comment>
<feature type="transmembrane region" description="Helical" evidence="7">
    <location>
        <begin position="339"/>
        <end position="357"/>
    </location>
</feature>
<dbReference type="Proteomes" id="UP000184509">
    <property type="component" value="Unassembled WGS sequence"/>
</dbReference>
<feature type="transmembrane region" description="Helical" evidence="7">
    <location>
        <begin position="24"/>
        <end position="44"/>
    </location>
</feature>
<feature type="domain" description="ABC3 transporter permease C-terminal" evidence="8">
    <location>
        <begin position="289"/>
        <end position="407"/>
    </location>
</feature>
<feature type="transmembrane region" description="Helical" evidence="7">
    <location>
        <begin position="377"/>
        <end position="397"/>
    </location>
</feature>
<feature type="domain" description="MacB-like periplasmic core" evidence="9">
    <location>
        <begin position="23"/>
        <end position="248"/>
    </location>
</feature>
<dbReference type="OrthoDB" id="9770036at2"/>
<organism evidence="10 11">
    <name type="scientific">Bacteroides luti</name>
    <dbReference type="NCBI Taxonomy" id="1297750"/>
    <lineage>
        <taxon>Bacteria</taxon>
        <taxon>Pseudomonadati</taxon>
        <taxon>Bacteroidota</taxon>
        <taxon>Bacteroidia</taxon>
        <taxon>Bacteroidales</taxon>
        <taxon>Bacteroidaceae</taxon>
        <taxon>Bacteroides</taxon>
    </lineage>
</organism>
<name>A0A1M5A7N0_9BACE</name>
<dbReference type="PANTHER" id="PTHR30572">
    <property type="entry name" value="MEMBRANE COMPONENT OF TRANSPORTER-RELATED"/>
    <property type="match status" value="1"/>
</dbReference>
<evidence type="ECO:0000256" key="6">
    <source>
        <dbReference type="ARBA" id="ARBA00038076"/>
    </source>
</evidence>
<dbReference type="AlphaFoldDB" id="A0A1M5A7N0"/>
<comment type="similarity">
    <text evidence="6">Belongs to the ABC-4 integral membrane protein family.</text>
</comment>
<evidence type="ECO:0000313" key="10">
    <source>
        <dbReference type="EMBL" id="SHF26175.1"/>
    </source>
</evidence>
<feature type="transmembrane region" description="Helical" evidence="7">
    <location>
        <begin position="286"/>
        <end position="310"/>
    </location>
</feature>
<dbReference type="PANTHER" id="PTHR30572:SF4">
    <property type="entry name" value="ABC TRANSPORTER PERMEASE YTRF"/>
    <property type="match status" value="1"/>
</dbReference>
<dbReference type="InterPro" id="IPR003838">
    <property type="entry name" value="ABC3_permease_C"/>
</dbReference>
<keyword evidence="3 7" id="KW-0812">Transmembrane</keyword>
<sequence>MSIIDIDRWEEILITITRNKTRSVLTAFGIFWGIFMLVALIGGGNGLQQMMSRNFAGFATNSCFIISQQTSEPYKGFRKGRKWDLENHDVEVLRTRIHEIEDISPCLFKWGSAVVRGDKKGTFTARGTRPDYDKIEKQTMMYGRFINDVDMSEQRKICTIGKRIYETLFKKGENPCGEYIRVDGIYYQVVGVCSGVSNINIGGSSEEMINIPFTTMQQAYNYGKTVHIICLTAKHGTAVSALEPKIQELIKYNHLISPSDPQAVMVLNMEEMFKMIDSLFTGIRTLVWLVGLGTLLAGAIGVSNIMMVTVRERTVEIGIRRAIGARPQDIMRQILSESMVLTSIAGLTGISFAVLILQVAEVGVTASGTEAHFQVSFWTAIGMALLLLSLGIMAGMAPAYRAMSIKPVDAMRDE</sequence>
<dbReference type="Pfam" id="PF02687">
    <property type="entry name" value="FtsX"/>
    <property type="match status" value="1"/>
</dbReference>
<dbReference type="STRING" id="1297750.SAMN05444405_106173"/>
<keyword evidence="5 7" id="KW-0472">Membrane</keyword>